<evidence type="ECO:0008006" key="3">
    <source>
        <dbReference type="Google" id="ProtNLM"/>
    </source>
</evidence>
<dbReference type="InterPro" id="IPR011008">
    <property type="entry name" value="Dimeric_a/b-barrel"/>
</dbReference>
<sequence>MALAGGGAICIWNDITPEGRDEFYAWHLHEHMPERAAIPGFRRGRRYVGLDAATSPEFFTLYETETAEVQTSAPYLARLNAPTEWTRRATSAFRNTARALSRVEASLGPGAGGLLGTIRFAVAEGREADAAGLIADEALPAAAALPQVTGAHLCRTDLGASALKTTESRGRDDIGAAPSWVILVEACNEAPLDRALADLAAALAPVLDGPVLIGRYRFEYECRIPA</sequence>
<dbReference type="EMBL" id="LJYW01000001">
    <property type="protein sequence ID" value="KPL54153.1"/>
    <property type="molecule type" value="Genomic_DNA"/>
</dbReference>
<dbReference type="Proteomes" id="UP000048984">
    <property type="component" value="Unassembled WGS sequence"/>
</dbReference>
<comment type="caution">
    <text evidence="1">The sequence shown here is derived from an EMBL/GenBank/DDBJ whole genome shotgun (WGS) entry which is preliminary data.</text>
</comment>
<dbReference type="STRING" id="665126.ABB55_19640"/>
<dbReference type="RefSeq" id="WP_054360319.1">
    <property type="nucleotide sequence ID" value="NZ_JAPCYQ010000001.1"/>
</dbReference>
<gene>
    <name evidence="1" type="ORF">ABB55_19640</name>
</gene>
<name>A0A0N8GFF2_9HYPH</name>
<reference evidence="1 2" key="1">
    <citation type="submission" date="2015-09" db="EMBL/GenBank/DDBJ databases">
        <authorList>
            <consortium name="Swine Surveillance"/>
        </authorList>
    </citation>
    <scope>NUCLEOTIDE SEQUENCE [LARGE SCALE GENOMIC DNA]</scope>
    <source>
        <strain evidence="1 2">16</strain>
    </source>
</reference>
<protein>
    <recommendedName>
        <fullName evidence="3">EthD domain-containing protein</fullName>
    </recommendedName>
</protein>
<accession>A0A0N8GFF2</accession>
<dbReference type="AlphaFoldDB" id="A0A0N8GFF2"/>
<keyword evidence="2" id="KW-1185">Reference proteome</keyword>
<organism evidence="1 2">
    <name type="scientific">Prosthecodimorpha hirschii</name>
    <dbReference type="NCBI Taxonomy" id="665126"/>
    <lineage>
        <taxon>Bacteria</taxon>
        <taxon>Pseudomonadati</taxon>
        <taxon>Pseudomonadota</taxon>
        <taxon>Alphaproteobacteria</taxon>
        <taxon>Hyphomicrobiales</taxon>
        <taxon>Ancalomicrobiaceae</taxon>
        <taxon>Prosthecodimorpha</taxon>
    </lineage>
</organism>
<dbReference type="SUPFAM" id="SSF54909">
    <property type="entry name" value="Dimeric alpha+beta barrel"/>
    <property type="match status" value="1"/>
</dbReference>
<evidence type="ECO:0000313" key="1">
    <source>
        <dbReference type="EMBL" id="KPL54153.1"/>
    </source>
</evidence>
<evidence type="ECO:0000313" key="2">
    <source>
        <dbReference type="Proteomes" id="UP000048984"/>
    </source>
</evidence>
<reference evidence="1 2" key="2">
    <citation type="submission" date="2015-10" db="EMBL/GenBank/DDBJ databases">
        <title>Draft Genome Sequence of Prosthecomicrobium hirschii ATCC 27832.</title>
        <authorList>
            <person name="Daniel J."/>
            <person name="Givan S.A."/>
            <person name="Brun Y.V."/>
            <person name="Brown P.J."/>
        </authorList>
    </citation>
    <scope>NUCLEOTIDE SEQUENCE [LARGE SCALE GENOMIC DNA]</scope>
    <source>
        <strain evidence="1 2">16</strain>
    </source>
</reference>
<proteinExistence type="predicted"/>